<evidence type="ECO:0000256" key="5">
    <source>
        <dbReference type="ARBA" id="ARBA00022989"/>
    </source>
</evidence>
<dbReference type="InterPro" id="IPR004681">
    <property type="entry name" value="TRAP_DctM"/>
</dbReference>
<evidence type="ECO:0000256" key="1">
    <source>
        <dbReference type="ARBA" id="ARBA00004429"/>
    </source>
</evidence>
<feature type="transmembrane region" description="Helical" evidence="7">
    <location>
        <begin position="282"/>
        <end position="299"/>
    </location>
</feature>
<name>A0AAW5R2Z4_9HYPH</name>
<comment type="subcellular location">
    <subcellularLocation>
        <location evidence="1 7">Cell inner membrane</location>
        <topology evidence="1 7">Multi-pass membrane protein</topology>
    </subcellularLocation>
</comment>
<feature type="transmembrane region" description="Helical" evidence="7">
    <location>
        <begin position="224"/>
        <end position="246"/>
    </location>
</feature>
<sequence>MSPVQAGIISIFGMLLLLATGMPIAIALIVLSFIGIWLVRGSPVIAENSLGLAATGSIGTYQFAVIPLFVLMGLLVDLADVGRDAFAVAASLLRKLRGGLGVATVFANAIFAAITGSSIASAAVFTRVAVPQMAKHGYSRRFSVGVVAGSSVLGMLIPPSLLLIVYGLISEVSVGSLFIAAIIPGLMLSGAFIVGILMIGYLAPSFIGKTEQIDAVEQVSGRDILVNLLPILALVTMVIGGIYMGLFTPTESGAVGAFGALVIALLRGRLTFETLRRVLMETGQISASILFLMIAASLYSRMLTLSTIPMNVADYIGDAGFGMFGFLTLYILILIALGMILDSVSIILIVLPIMLPILATLGGDPLWFGIVTVIAVEIGLLTPPFGLSIYVVKGTLPDKFATLQDIFLGAAPFVLAMLAVTIVIAAFPAITRILV</sequence>
<comment type="function">
    <text evidence="7">Part of the tripartite ATP-independent periplasmic (TRAP) transport system.</text>
</comment>
<organism evidence="9 10">
    <name type="scientific">Microbaculum marinisediminis</name>
    <dbReference type="NCBI Taxonomy" id="2931392"/>
    <lineage>
        <taxon>Bacteria</taxon>
        <taxon>Pseudomonadati</taxon>
        <taxon>Pseudomonadota</taxon>
        <taxon>Alphaproteobacteria</taxon>
        <taxon>Hyphomicrobiales</taxon>
        <taxon>Tepidamorphaceae</taxon>
        <taxon>Microbaculum</taxon>
    </lineage>
</organism>
<feature type="transmembrane region" description="Helical" evidence="7">
    <location>
        <begin position="105"/>
        <end position="130"/>
    </location>
</feature>
<dbReference type="EMBL" id="JALIDZ010000013">
    <property type="protein sequence ID" value="MCT8974610.1"/>
    <property type="molecule type" value="Genomic_DNA"/>
</dbReference>
<evidence type="ECO:0000256" key="4">
    <source>
        <dbReference type="ARBA" id="ARBA00022692"/>
    </source>
</evidence>
<accession>A0AAW5R2Z4</accession>
<feature type="transmembrane region" description="Helical" evidence="7">
    <location>
        <begin position="344"/>
        <end position="361"/>
    </location>
</feature>
<keyword evidence="2" id="KW-1003">Cell membrane</keyword>
<keyword evidence="3 7" id="KW-0997">Cell inner membrane</keyword>
<evidence type="ECO:0000313" key="9">
    <source>
        <dbReference type="EMBL" id="MCT8974610.1"/>
    </source>
</evidence>
<comment type="caution">
    <text evidence="9">The sequence shown here is derived from an EMBL/GenBank/DDBJ whole genome shotgun (WGS) entry which is preliminary data.</text>
</comment>
<evidence type="ECO:0000259" key="8">
    <source>
        <dbReference type="Pfam" id="PF06808"/>
    </source>
</evidence>
<feature type="transmembrane region" description="Helical" evidence="7">
    <location>
        <begin position="413"/>
        <end position="434"/>
    </location>
</feature>
<keyword evidence="6 7" id="KW-0472">Membrane</keyword>
<proteinExistence type="inferred from homology"/>
<comment type="similarity">
    <text evidence="7">Belongs to the TRAP transporter large permease family.</text>
</comment>
<evidence type="ECO:0000256" key="3">
    <source>
        <dbReference type="ARBA" id="ARBA00022519"/>
    </source>
</evidence>
<dbReference type="GO" id="GO:0022857">
    <property type="term" value="F:transmembrane transporter activity"/>
    <property type="evidence" value="ECO:0007669"/>
    <property type="project" value="UniProtKB-UniRule"/>
</dbReference>
<feature type="transmembrane region" description="Helical" evidence="7">
    <location>
        <begin position="175"/>
        <end position="203"/>
    </location>
</feature>
<dbReference type="Proteomes" id="UP001320898">
    <property type="component" value="Unassembled WGS sequence"/>
</dbReference>
<protein>
    <recommendedName>
        <fullName evidence="7">TRAP transporter large permease protein</fullName>
    </recommendedName>
</protein>
<reference evidence="9 10" key="1">
    <citation type="submission" date="2022-04" db="EMBL/GenBank/DDBJ databases">
        <authorList>
            <person name="Ye Y.-Q."/>
            <person name="Du Z.-J."/>
        </authorList>
    </citation>
    <scope>NUCLEOTIDE SEQUENCE [LARGE SCALE GENOMIC DNA]</scope>
    <source>
        <strain evidence="9 10">A6E488</strain>
    </source>
</reference>
<comment type="subunit">
    <text evidence="7">The complex comprises the extracytoplasmic solute receptor protein and the two transmembrane proteins.</text>
</comment>
<feature type="transmembrane region" description="Helical" evidence="7">
    <location>
        <begin position="6"/>
        <end position="39"/>
    </location>
</feature>
<feature type="transmembrane region" description="Helical" evidence="7">
    <location>
        <begin position="319"/>
        <end position="337"/>
    </location>
</feature>
<dbReference type="NCBIfam" id="TIGR00786">
    <property type="entry name" value="dctM"/>
    <property type="match status" value="1"/>
</dbReference>
<dbReference type="Pfam" id="PF06808">
    <property type="entry name" value="DctM"/>
    <property type="match status" value="1"/>
</dbReference>
<dbReference type="AlphaFoldDB" id="A0AAW5R2Z4"/>
<dbReference type="GO" id="GO:0005886">
    <property type="term" value="C:plasma membrane"/>
    <property type="evidence" value="ECO:0007669"/>
    <property type="project" value="UniProtKB-SubCell"/>
</dbReference>
<keyword evidence="7" id="KW-0813">Transport</keyword>
<dbReference type="PIRSF" id="PIRSF006066">
    <property type="entry name" value="HI0050"/>
    <property type="match status" value="1"/>
</dbReference>
<feature type="transmembrane region" description="Helical" evidence="7">
    <location>
        <begin position="142"/>
        <end position="169"/>
    </location>
</feature>
<feature type="transmembrane region" description="Helical" evidence="7">
    <location>
        <begin position="51"/>
        <end position="76"/>
    </location>
</feature>
<dbReference type="PANTHER" id="PTHR33362:SF5">
    <property type="entry name" value="C4-DICARBOXYLATE TRAP TRANSPORTER LARGE PERMEASE PROTEIN DCTM"/>
    <property type="match status" value="1"/>
</dbReference>
<evidence type="ECO:0000256" key="6">
    <source>
        <dbReference type="ARBA" id="ARBA00023136"/>
    </source>
</evidence>
<keyword evidence="4 7" id="KW-0812">Transmembrane</keyword>
<gene>
    <name evidence="9" type="ORF">MUB46_22320</name>
</gene>
<dbReference type="InterPro" id="IPR010656">
    <property type="entry name" value="DctM"/>
</dbReference>
<feature type="domain" description="TRAP C4-dicarboxylate transport system permease DctM subunit" evidence="8">
    <location>
        <begin position="12"/>
        <end position="430"/>
    </location>
</feature>
<feature type="transmembrane region" description="Helical" evidence="7">
    <location>
        <begin position="252"/>
        <end position="270"/>
    </location>
</feature>
<evidence type="ECO:0000256" key="2">
    <source>
        <dbReference type="ARBA" id="ARBA00022475"/>
    </source>
</evidence>
<evidence type="ECO:0000313" key="10">
    <source>
        <dbReference type="Proteomes" id="UP001320898"/>
    </source>
</evidence>
<dbReference type="PANTHER" id="PTHR33362">
    <property type="entry name" value="SIALIC ACID TRAP TRANSPORTER PERMEASE PROTEIN SIAT-RELATED"/>
    <property type="match status" value="1"/>
</dbReference>
<keyword evidence="10" id="KW-1185">Reference proteome</keyword>
<evidence type="ECO:0000256" key="7">
    <source>
        <dbReference type="RuleBase" id="RU369079"/>
    </source>
</evidence>
<keyword evidence="5 7" id="KW-1133">Transmembrane helix</keyword>
<feature type="transmembrane region" description="Helical" evidence="7">
    <location>
        <begin position="367"/>
        <end position="392"/>
    </location>
</feature>